<name>A0AAU9EMG3_9FIRM</name>
<evidence type="ECO:0000313" key="6">
    <source>
        <dbReference type="EMBL" id="BEP29294.1"/>
    </source>
</evidence>
<feature type="domain" description="HTH lysR-type" evidence="5">
    <location>
        <begin position="1"/>
        <end position="58"/>
    </location>
</feature>
<dbReference type="Pfam" id="PF00126">
    <property type="entry name" value="HTH_1"/>
    <property type="match status" value="1"/>
</dbReference>
<evidence type="ECO:0000256" key="2">
    <source>
        <dbReference type="ARBA" id="ARBA00023015"/>
    </source>
</evidence>
<dbReference type="PROSITE" id="PS50931">
    <property type="entry name" value="HTH_LYSR"/>
    <property type="match status" value="1"/>
</dbReference>
<dbReference type="Gene3D" id="3.40.190.290">
    <property type="match status" value="1"/>
</dbReference>
<dbReference type="FunFam" id="1.10.10.10:FF:000001">
    <property type="entry name" value="LysR family transcriptional regulator"/>
    <property type="match status" value="1"/>
</dbReference>
<evidence type="ECO:0000256" key="1">
    <source>
        <dbReference type="ARBA" id="ARBA00009437"/>
    </source>
</evidence>
<dbReference type="InterPro" id="IPR036390">
    <property type="entry name" value="WH_DNA-bd_sf"/>
</dbReference>
<dbReference type="InterPro" id="IPR036388">
    <property type="entry name" value="WH-like_DNA-bd_sf"/>
</dbReference>
<organism evidence="6 7">
    <name type="scientific">Helicovermis profundi</name>
    <dbReference type="NCBI Taxonomy" id="3065157"/>
    <lineage>
        <taxon>Bacteria</taxon>
        <taxon>Bacillati</taxon>
        <taxon>Bacillota</taxon>
        <taxon>Clostridia</taxon>
        <taxon>Helicovermis</taxon>
    </lineage>
</organism>
<proteinExistence type="inferred from homology"/>
<reference evidence="6 7" key="1">
    <citation type="submission" date="2023-08" db="EMBL/GenBank/DDBJ databases">
        <title>Helicovermis profunda gen. nov., sp. nov., a novel mesophilic, fermentative bacterium within the Bacillota from a deep-sea hydrothermal vent chimney.</title>
        <authorList>
            <person name="Miyazaki U."/>
            <person name="Mizutani D."/>
            <person name="Hashimoto Y."/>
            <person name="Tame A."/>
            <person name="Sawayama S."/>
            <person name="Miyazaki J."/>
            <person name="Takai K."/>
            <person name="Nakagawa S."/>
        </authorList>
    </citation>
    <scope>NUCLEOTIDE SEQUENCE [LARGE SCALE GENOMIC DNA]</scope>
    <source>
        <strain evidence="6 7">S502</strain>
    </source>
</reference>
<evidence type="ECO:0000256" key="3">
    <source>
        <dbReference type="ARBA" id="ARBA00023125"/>
    </source>
</evidence>
<dbReference type="EMBL" id="AP028654">
    <property type="protein sequence ID" value="BEP29294.1"/>
    <property type="molecule type" value="Genomic_DNA"/>
</dbReference>
<dbReference type="PANTHER" id="PTHR30126">
    <property type="entry name" value="HTH-TYPE TRANSCRIPTIONAL REGULATOR"/>
    <property type="match status" value="1"/>
</dbReference>
<keyword evidence="4" id="KW-0804">Transcription</keyword>
<evidence type="ECO:0000256" key="4">
    <source>
        <dbReference type="ARBA" id="ARBA00023163"/>
    </source>
</evidence>
<dbReference type="SUPFAM" id="SSF53850">
    <property type="entry name" value="Periplasmic binding protein-like II"/>
    <property type="match status" value="1"/>
</dbReference>
<gene>
    <name evidence="6" type="ORF">HLPR_16250</name>
</gene>
<accession>A0AAU9EMG3</accession>
<dbReference type="SUPFAM" id="SSF46785">
    <property type="entry name" value="Winged helix' DNA-binding domain"/>
    <property type="match status" value="1"/>
</dbReference>
<keyword evidence="7" id="KW-1185">Reference proteome</keyword>
<dbReference type="KEGG" id="hprf:HLPR_16250"/>
<dbReference type="InterPro" id="IPR005119">
    <property type="entry name" value="LysR_subst-bd"/>
</dbReference>
<protein>
    <submittedName>
        <fullName evidence="6">Selenium metabolism-associated LysR family transcriptional regulator</fullName>
    </submittedName>
</protein>
<sequence>MDFKQLESFVTIAKLNSFSKAAEKLFLTQPTISNHIHILEKELDTVLLNRSNKKVTLTKAGEILFENAINLLNKKEQTFFALNEYKGKLEGKLEISSSTIPEQYFLSTVIKKFSSKYPDVKYTLLRNDTKQVIDKILLGEIDFGLVGAMENNKNLEYINILEDEIVLIAPNNSTFKNVKELSIENVLMYPIIFREIGSGTRKTVETALKNARIDISKLNVIATIEDNETIKKMVESGFGISFMSKKAIINEVKLNLVKEIKIKDIDIVRYFYFVFHKKRSLSPLSEEFKNFIVN</sequence>
<dbReference type="Proteomes" id="UP001321786">
    <property type="component" value="Chromosome"/>
</dbReference>
<dbReference type="GO" id="GO:0003700">
    <property type="term" value="F:DNA-binding transcription factor activity"/>
    <property type="evidence" value="ECO:0007669"/>
    <property type="project" value="InterPro"/>
</dbReference>
<dbReference type="InterPro" id="IPR047788">
    <property type="entry name" value="LysR-like_Sec_metab"/>
</dbReference>
<dbReference type="AlphaFoldDB" id="A0AAU9EMG3"/>
<dbReference type="NCBIfam" id="NF040786">
    <property type="entry name" value="LysR_Sec_metab"/>
    <property type="match status" value="1"/>
</dbReference>
<dbReference type="RefSeq" id="WP_338534939.1">
    <property type="nucleotide sequence ID" value="NZ_AP028654.1"/>
</dbReference>
<dbReference type="GO" id="GO:0000976">
    <property type="term" value="F:transcription cis-regulatory region binding"/>
    <property type="evidence" value="ECO:0007669"/>
    <property type="project" value="TreeGrafter"/>
</dbReference>
<dbReference type="Pfam" id="PF03466">
    <property type="entry name" value="LysR_substrate"/>
    <property type="match status" value="1"/>
</dbReference>
<dbReference type="PANTHER" id="PTHR30126:SF64">
    <property type="entry name" value="HTH-TYPE TRANSCRIPTIONAL REGULATOR CITR"/>
    <property type="match status" value="1"/>
</dbReference>
<dbReference type="Gene3D" id="1.10.10.10">
    <property type="entry name" value="Winged helix-like DNA-binding domain superfamily/Winged helix DNA-binding domain"/>
    <property type="match status" value="1"/>
</dbReference>
<keyword evidence="3" id="KW-0238">DNA-binding</keyword>
<evidence type="ECO:0000259" key="5">
    <source>
        <dbReference type="PROSITE" id="PS50931"/>
    </source>
</evidence>
<dbReference type="InterPro" id="IPR000847">
    <property type="entry name" value="LysR_HTH_N"/>
</dbReference>
<evidence type="ECO:0000313" key="7">
    <source>
        <dbReference type="Proteomes" id="UP001321786"/>
    </source>
</evidence>
<comment type="similarity">
    <text evidence="1">Belongs to the LysR transcriptional regulatory family.</text>
</comment>
<keyword evidence="2" id="KW-0805">Transcription regulation</keyword>
<dbReference type="PRINTS" id="PR00039">
    <property type="entry name" value="HTHLYSR"/>
</dbReference>